<evidence type="ECO:0000256" key="1">
    <source>
        <dbReference type="SAM" id="Coils"/>
    </source>
</evidence>
<feature type="coiled-coil region" evidence="1">
    <location>
        <begin position="54"/>
        <end position="93"/>
    </location>
</feature>
<keyword evidence="2" id="KW-0732">Signal</keyword>
<dbReference type="InterPro" id="IPR025511">
    <property type="entry name" value="DUF4398"/>
</dbReference>
<feature type="domain" description="DUF4398" evidence="3">
    <location>
        <begin position="28"/>
        <end position="105"/>
    </location>
</feature>
<dbReference type="KEGG" id="uru:DSM104443_00384"/>
<organism evidence="4 5">
    <name type="scientific">Usitatibacter rugosus</name>
    <dbReference type="NCBI Taxonomy" id="2732067"/>
    <lineage>
        <taxon>Bacteria</taxon>
        <taxon>Pseudomonadati</taxon>
        <taxon>Pseudomonadota</taxon>
        <taxon>Betaproteobacteria</taxon>
        <taxon>Nitrosomonadales</taxon>
        <taxon>Usitatibacteraceae</taxon>
        <taxon>Usitatibacter</taxon>
    </lineage>
</organism>
<sequence length="122" mass="13139">MNRFVLGSPMALALALLAGCASAPPPTEQMAVGRKAVERAAGTPEVVQLAPTELERARMKLADAERAMANKEYDQARRSVDEAEADARLAEARAGARKNDRALAEVNQAIRGMREELARRPG</sequence>
<dbReference type="AlphaFoldDB" id="A0A6M4GS99"/>
<dbReference type="PROSITE" id="PS51257">
    <property type="entry name" value="PROKAR_LIPOPROTEIN"/>
    <property type="match status" value="1"/>
</dbReference>
<accession>A0A6M4GS99</accession>
<proteinExistence type="predicted"/>
<reference evidence="4 5" key="1">
    <citation type="submission" date="2020-04" db="EMBL/GenBank/DDBJ databases">
        <title>Usitatibacter rugosus gen. nov., sp. nov. and Usitatibacter palustris sp. nov., novel members of Usitatibacteraceae fam. nov. within the order Nitrosomonadales isolated from soil.</title>
        <authorList>
            <person name="Huber K.J."/>
            <person name="Neumann-Schaal M."/>
            <person name="Geppert A."/>
            <person name="Luckner M."/>
            <person name="Wanner G."/>
            <person name="Overmann J."/>
        </authorList>
    </citation>
    <scope>NUCLEOTIDE SEQUENCE [LARGE SCALE GENOMIC DNA]</scope>
    <source>
        <strain evidence="4 5">0125_3</strain>
    </source>
</reference>
<feature type="signal peptide" evidence="2">
    <location>
        <begin position="1"/>
        <end position="23"/>
    </location>
</feature>
<keyword evidence="5" id="KW-1185">Reference proteome</keyword>
<dbReference type="EMBL" id="CP053069">
    <property type="protein sequence ID" value="QJR09344.1"/>
    <property type="molecule type" value="Genomic_DNA"/>
</dbReference>
<protein>
    <recommendedName>
        <fullName evidence="3">DUF4398 domain-containing protein</fullName>
    </recommendedName>
</protein>
<name>A0A6M4GS99_9PROT</name>
<dbReference type="Gene3D" id="1.20.1270.390">
    <property type="match status" value="1"/>
</dbReference>
<dbReference type="RefSeq" id="WP_171089037.1">
    <property type="nucleotide sequence ID" value="NZ_CP053069.1"/>
</dbReference>
<evidence type="ECO:0000313" key="4">
    <source>
        <dbReference type="EMBL" id="QJR09344.1"/>
    </source>
</evidence>
<evidence type="ECO:0000259" key="3">
    <source>
        <dbReference type="Pfam" id="PF14346"/>
    </source>
</evidence>
<dbReference type="Proteomes" id="UP000501534">
    <property type="component" value="Chromosome"/>
</dbReference>
<keyword evidence="1" id="KW-0175">Coiled coil</keyword>
<evidence type="ECO:0000256" key="2">
    <source>
        <dbReference type="SAM" id="SignalP"/>
    </source>
</evidence>
<gene>
    <name evidence="4" type="ORF">DSM104443_00384</name>
</gene>
<dbReference type="Pfam" id="PF14346">
    <property type="entry name" value="DUF4398"/>
    <property type="match status" value="1"/>
</dbReference>
<evidence type="ECO:0000313" key="5">
    <source>
        <dbReference type="Proteomes" id="UP000501534"/>
    </source>
</evidence>
<feature type="chain" id="PRO_5027025500" description="DUF4398 domain-containing protein" evidence="2">
    <location>
        <begin position="24"/>
        <end position="122"/>
    </location>
</feature>